<dbReference type="Pfam" id="PF20036">
    <property type="entry name" value="Gp13-like"/>
    <property type="match status" value="1"/>
</dbReference>
<reference evidence="1 2" key="1">
    <citation type="submission" date="2017-08" db="EMBL/GenBank/DDBJ databases">
        <title>Draft genome sequence of pheromone producing symbiont Morganella morganii, of the female New Zealand grass grub Costelytra giveni.</title>
        <authorList>
            <person name="Laugraud A."/>
            <person name="Young S.D."/>
            <person name="Hurst M.H."/>
        </authorList>
    </citation>
    <scope>NUCLEOTIDE SEQUENCE [LARGE SCALE GENOMIC DNA]</scope>
    <source>
        <strain evidence="1 2">MMsCG</strain>
    </source>
</reference>
<protein>
    <recommendedName>
        <fullName evidence="3">Phage protein</fullName>
    </recommendedName>
</protein>
<dbReference type="EMBL" id="NRQY01000001">
    <property type="protein sequence ID" value="RUT65180.1"/>
    <property type="molecule type" value="Genomic_DNA"/>
</dbReference>
<gene>
    <name evidence="1" type="ORF">CKG00_01235</name>
</gene>
<evidence type="ECO:0008006" key="3">
    <source>
        <dbReference type="Google" id="ProtNLM"/>
    </source>
</evidence>
<sequence length="326" mass="34410">MTLHIFQHQVSLAATELVAQAVQQFNEASGGALVLGDGDHIGDYIEQTSWQLLGGLAQRRNAYGSGNLTPQELGQILDRMIKVDGRIGPVSVTPTMMKRLGKDVAEAAAVVSAQAAEAMLQDYLNTAGAALKAAISGNAAAITDLTASGKAPSLRGLNKGTRPFGDAYSRIIAWLMDGATFNDFMDETLGNASNLFQIGNVAIKQDGFGRRFVISDIPSLSEGDKQHSLGLVTGAAAVQTSPLIMKAQDVLGQENIKALMQGEYDFTVGLRGYQWAKDSVKSPTNEQVATIANWKQISTSIKDTAGVMVTFGKDAGTGDEAGKSTK</sequence>
<comment type="caution">
    <text evidence="1">The sequence shown here is derived from an EMBL/GenBank/DDBJ whole genome shotgun (WGS) entry which is preliminary data.</text>
</comment>
<evidence type="ECO:0000313" key="1">
    <source>
        <dbReference type="EMBL" id="RUT65180.1"/>
    </source>
</evidence>
<evidence type="ECO:0000313" key="2">
    <source>
        <dbReference type="Proteomes" id="UP000286908"/>
    </source>
</evidence>
<dbReference type="InterPro" id="IPR045404">
    <property type="entry name" value="Gp13-like"/>
</dbReference>
<organism evidence="1 2">
    <name type="scientific">Morganella morganii</name>
    <name type="common">Proteus morganii</name>
    <dbReference type="NCBI Taxonomy" id="582"/>
    <lineage>
        <taxon>Bacteria</taxon>
        <taxon>Pseudomonadati</taxon>
        <taxon>Pseudomonadota</taxon>
        <taxon>Gammaproteobacteria</taxon>
        <taxon>Enterobacterales</taxon>
        <taxon>Morganellaceae</taxon>
        <taxon>Morganella</taxon>
    </lineage>
</organism>
<dbReference type="Proteomes" id="UP000286908">
    <property type="component" value="Unassembled WGS sequence"/>
</dbReference>
<dbReference type="AlphaFoldDB" id="A0A433ZSS2"/>
<name>A0A433ZSS2_MORMO</name>
<proteinExistence type="predicted"/>
<dbReference type="OrthoDB" id="8421149at2"/>
<accession>A0A433ZSS2</accession>